<reference evidence="2" key="1">
    <citation type="submission" date="2018-02" db="EMBL/GenBank/DDBJ databases">
        <title>Rhizophora mucronata_Transcriptome.</title>
        <authorList>
            <person name="Meera S.P."/>
            <person name="Sreeshan A."/>
            <person name="Augustine A."/>
        </authorList>
    </citation>
    <scope>NUCLEOTIDE SEQUENCE</scope>
    <source>
        <tissue evidence="2">Leaf</tissue>
    </source>
</reference>
<proteinExistence type="predicted"/>
<evidence type="ECO:0000313" key="2">
    <source>
        <dbReference type="EMBL" id="MBX53545.1"/>
    </source>
</evidence>
<dbReference type="EMBL" id="GGEC01073061">
    <property type="protein sequence ID" value="MBX53545.1"/>
    <property type="molecule type" value="Transcribed_RNA"/>
</dbReference>
<feature type="region of interest" description="Disordered" evidence="1">
    <location>
        <begin position="1"/>
        <end position="27"/>
    </location>
</feature>
<feature type="compositionally biased region" description="Polar residues" evidence="1">
    <location>
        <begin position="10"/>
        <end position="27"/>
    </location>
</feature>
<organism evidence="2">
    <name type="scientific">Rhizophora mucronata</name>
    <name type="common">Asiatic mangrove</name>
    <dbReference type="NCBI Taxonomy" id="61149"/>
    <lineage>
        <taxon>Eukaryota</taxon>
        <taxon>Viridiplantae</taxon>
        <taxon>Streptophyta</taxon>
        <taxon>Embryophyta</taxon>
        <taxon>Tracheophyta</taxon>
        <taxon>Spermatophyta</taxon>
        <taxon>Magnoliopsida</taxon>
        <taxon>eudicotyledons</taxon>
        <taxon>Gunneridae</taxon>
        <taxon>Pentapetalae</taxon>
        <taxon>rosids</taxon>
        <taxon>fabids</taxon>
        <taxon>Malpighiales</taxon>
        <taxon>Rhizophoraceae</taxon>
        <taxon>Rhizophora</taxon>
    </lineage>
</organism>
<accession>A0A2P2PFP1</accession>
<protein>
    <submittedName>
        <fullName evidence="2">Uncharacterized protein</fullName>
    </submittedName>
</protein>
<evidence type="ECO:0000256" key="1">
    <source>
        <dbReference type="SAM" id="MobiDB-lite"/>
    </source>
</evidence>
<sequence length="49" mass="5817">MVKVELRSFPSGNSAQHPNYSSHRMRQNSFKYRETRRRFMSSFFASNSA</sequence>
<dbReference type="AlphaFoldDB" id="A0A2P2PFP1"/>
<name>A0A2P2PFP1_RHIMU</name>